<accession>A0A0J0XKK3</accession>
<organism evidence="2 3">
    <name type="scientific">Cutaneotrichosporon oleaginosum</name>
    <dbReference type="NCBI Taxonomy" id="879819"/>
    <lineage>
        <taxon>Eukaryota</taxon>
        <taxon>Fungi</taxon>
        <taxon>Dikarya</taxon>
        <taxon>Basidiomycota</taxon>
        <taxon>Agaricomycotina</taxon>
        <taxon>Tremellomycetes</taxon>
        <taxon>Trichosporonales</taxon>
        <taxon>Trichosporonaceae</taxon>
        <taxon>Cutaneotrichosporon</taxon>
    </lineage>
</organism>
<keyword evidence="1" id="KW-0812">Transmembrane</keyword>
<name>A0A0J0XKK3_9TREE</name>
<dbReference type="Proteomes" id="UP000053611">
    <property type="component" value="Unassembled WGS sequence"/>
</dbReference>
<dbReference type="AlphaFoldDB" id="A0A0J0XKK3"/>
<dbReference type="GeneID" id="28984099"/>
<gene>
    <name evidence="2" type="ORF">CC85DRAFT_286372</name>
</gene>
<proteinExistence type="predicted"/>
<sequence length="99" mass="10943">MTQCTGPSMLSLTVPVSRMSGKDHKSAVRCVTRSMLLIRLVAAIIIEFYSVAYKLGRRSTLRTSQQRLDRIQEGPSATKLSVSSVRLKLSGDCKMPVSR</sequence>
<keyword evidence="1" id="KW-1133">Transmembrane helix</keyword>
<protein>
    <submittedName>
        <fullName evidence="2">Uncharacterized protein</fullName>
    </submittedName>
</protein>
<reference evidence="2 3" key="1">
    <citation type="submission" date="2015-03" db="EMBL/GenBank/DDBJ databases">
        <title>Genomics and transcriptomics of the oil-accumulating basidiomycete yeast T. oleaginosus allow insights into substrate utilization and the diverse evolutionary trajectories of mating systems in fungi.</title>
        <authorList>
            <consortium name="DOE Joint Genome Institute"/>
            <person name="Kourist R."/>
            <person name="Kracht O."/>
            <person name="Bracharz F."/>
            <person name="Lipzen A."/>
            <person name="Nolan M."/>
            <person name="Ohm R."/>
            <person name="Grigoriev I."/>
            <person name="Sun S."/>
            <person name="Heitman J."/>
            <person name="Bruck T."/>
            <person name="Nowrousian M."/>
        </authorList>
    </citation>
    <scope>NUCLEOTIDE SEQUENCE [LARGE SCALE GENOMIC DNA]</scope>
    <source>
        <strain evidence="2 3">IBC0246</strain>
    </source>
</reference>
<keyword evidence="3" id="KW-1185">Reference proteome</keyword>
<dbReference type="EMBL" id="KQ087216">
    <property type="protein sequence ID" value="KLT41592.1"/>
    <property type="molecule type" value="Genomic_DNA"/>
</dbReference>
<evidence type="ECO:0000313" key="2">
    <source>
        <dbReference type="EMBL" id="KLT41592.1"/>
    </source>
</evidence>
<feature type="transmembrane region" description="Helical" evidence="1">
    <location>
        <begin position="36"/>
        <end position="56"/>
    </location>
</feature>
<keyword evidence="1" id="KW-0472">Membrane</keyword>
<dbReference type="RefSeq" id="XP_018278083.1">
    <property type="nucleotide sequence ID" value="XM_018423496.1"/>
</dbReference>
<evidence type="ECO:0000313" key="3">
    <source>
        <dbReference type="Proteomes" id="UP000053611"/>
    </source>
</evidence>
<evidence type="ECO:0000256" key="1">
    <source>
        <dbReference type="SAM" id="Phobius"/>
    </source>
</evidence>